<dbReference type="NCBIfam" id="TIGR04155">
    <property type="entry name" value="cyano_PEP"/>
    <property type="match status" value="1"/>
</dbReference>
<keyword evidence="2" id="KW-0732">Signal</keyword>
<feature type="region of interest" description="Disordered" evidence="1">
    <location>
        <begin position="42"/>
        <end position="62"/>
    </location>
</feature>
<dbReference type="PRINTS" id="PR00722">
    <property type="entry name" value="CHYMOTRYPSIN"/>
</dbReference>
<dbReference type="InterPro" id="IPR026374">
    <property type="entry name" value="Cyano_PEP"/>
</dbReference>
<evidence type="ECO:0000259" key="3">
    <source>
        <dbReference type="PROSITE" id="PS50240"/>
    </source>
</evidence>
<reference evidence="4" key="2">
    <citation type="submission" date="2020-08" db="EMBL/GenBank/DDBJ databases">
        <authorList>
            <person name="Chen M."/>
            <person name="Teng W."/>
            <person name="Zhao L."/>
            <person name="Hu C."/>
            <person name="Zhou Y."/>
            <person name="Han B."/>
            <person name="Song L."/>
            <person name="Shu W."/>
        </authorList>
    </citation>
    <scope>NUCLEOTIDE SEQUENCE</scope>
    <source>
        <strain evidence="4">FACHB-1375</strain>
    </source>
</reference>
<dbReference type="PANTHER" id="PTHR24260">
    <property type="match status" value="1"/>
</dbReference>
<feature type="signal peptide" evidence="2">
    <location>
        <begin position="1"/>
        <end position="27"/>
    </location>
</feature>
<dbReference type="Proteomes" id="UP000641646">
    <property type="component" value="Unassembled WGS sequence"/>
</dbReference>
<organism evidence="4 5">
    <name type="scientific">Aerosakkonema funiforme FACHB-1375</name>
    <dbReference type="NCBI Taxonomy" id="2949571"/>
    <lineage>
        <taxon>Bacteria</taxon>
        <taxon>Bacillati</taxon>
        <taxon>Cyanobacteriota</taxon>
        <taxon>Cyanophyceae</taxon>
        <taxon>Oscillatoriophycideae</taxon>
        <taxon>Aerosakkonematales</taxon>
        <taxon>Aerosakkonemataceae</taxon>
        <taxon>Aerosakkonema</taxon>
    </lineage>
</organism>
<proteinExistence type="predicted"/>
<comment type="caution">
    <text evidence="4">The sequence shown here is derived from an EMBL/GenBank/DDBJ whole genome shotgun (WGS) entry which is preliminary data.</text>
</comment>
<dbReference type="PANTHER" id="PTHR24260:SF136">
    <property type="entry name" value="GH08193P-RELATED"/>
    <property type="match status" value="1"/>
</dbReference>
<gene>
    <name evidence="4" type="ORF">H6G03_27185</name>
</gene>
<evidence type="ECO:0000256" key="1">
    <source>
        <dbReference type="SAM" id="MobiDB-lite"/>
    </source>
</evidence>
<dbReference type="AlphaFoldDB" id="A0A926VJ69"/>
<dbReference type="InterPro" id="IPR043504">
    <property type="entry name" value="Peptidase_S1_PA_chymotrypsin"/>
</dbReference>
<evidence type="ECO:0000313" key="4">
    <source>
        <dbReference type="EMBL" id="MBD2184710.1"/>
    </source>
</evidence>
<evidence type="ECO:0000313" key="5">
    <source>
        <dbReference type="Proteomes" id="UP000641646"/>
    </source>
</evidence>
<dbReference type="Pfam" id="PF00089">
    <property type="entry name" value="Trypsin"/>
    <property type="match status" value="1"/>
</dbReference>
<sequence length="349" mass="36208">MKPIHKIATSATVAVTATLGFSVNALAATFNPSEVQYHKLIVAGDPNGTPPDSPSNRVDPNTTTSPFAGVGSLFMDLGGGSGFLCTGATISSTHILTAGHCLDEDDNGTADFLPNKVRFNLNFGSDLSHTITASALNINPDYTGFLNPTVNDDIAIITLSEALPDGVPIYDLFRNPVSEGETFTMVGYGTTGNGIDGLTGGASFNVKRVGYNNADLFDVDDEGSGVNEVFYYDFDGPDPSTNLIGGLTLGNDIEGSIGPGDSGGPSFVIKNGSMFLAGVNTFEFTTSDEQIFGTFGTGGGGILVSSYTDWIDSIVKPKSVPEPSSVVGTLMLGALGTGSWLKRKQKKGA</sequence>
<dbReference type="InterPro" id="IPR013424">
    <property type="entry name" value="Ice-binding_C"/>
</dbReference>
<dbReference type="PROSITE" id="PS50240">
    <property type="entry name" value="TRYPSIN_DOM"/>
    <property type="match status" value="1"/>
</dbReference>
<dbReference type="InterPro" id="IPR051333">
    <property type="entry name" value="CLIP_Serine_Protease"/>
</dbReference>
<dbReference type="SMART" id="SM00020">
    <property type="entry name" value="Tryp_SPc"/>
    <property type="match status" value="1"/>
</dbReference>
<dbReference type="PROSITE" id="PS00134">
    <property type="entry name" value="TRYPSIN_HIS"/>
    <property type="match status" value="1"/>
</dbReference>
<evidence type="ECO:0000256" key="2">
    <source>
        <dbReference type="SAM" id="SignalP"/>
    </source>
</evidence>
<dbReference type="RefSeq" id="WP_190471666.1">
    <property type="nucleotide sequence ID" value="NZ_JACJPW010000092.1"/>
</dbReference>
<dbReference type="GO" id="GO:0004252">
    <property type="term" value="F:serine-type endopeptidase activity"/>
    <property type="evidence" value="ECO:0007669"/>
    <property type="project" value="InterPro"/>
</dbReference>
<dbReference type="InterPro" id="IPR009003">
    <property type="entry name" value="Peptidase_S1_PA"/>
</dbReference>
<dbReference type="Gene3D" id="2.40.10.10">
    <property type="entry name" value="Trypsin-like serine proteases"/>
    <property type="match status" value="3"/>
</dbReference>
<feature type="domain" description="Peptidase S1" evidence="3">
    <location>
        <begin position="41"/>
        <end position="316"/>
    </location>
</feature>
<reference evidence="4" key="1">
    <citation type="journal article" date="2015" name="ISME J.">
        <title>Draft Genome Sequence of Streptomyces incarnatus NRRL8089, which Produces the Nucleoside Antibiotic Sinefungin.</title>
        <authorList>
            <person name="Oshima K."/>
            <person name="Hattori M."/>
            <person name="Shimizu H."/>
            <person name="Fukuda K."/>
            <person name="Nemoto M."/>
            <person name="Inagaki K."/>
            <person name="Tamura T."/>
        </authorList>
    </citation>
    <scope>NUCLEOTIDE SEQUENCE</scope>
    <source>
        <strain evidence="4">FACHB-1375</strain>
    </source>
</reference>
<dbReference type="EMBL" id="JACJPW010000092">
    <property type="protein sequence ID" value="MBD2184710.1"/>
    <property type="molecule type" value="Genomic_DNA"/>
</dbReference>
<keyword evidence="5" id="KW-1185">Reference proteome</keyword>
<dbReference type="NCBIfam" id="TIGR02595">
    <property type="entry name" value="PEP_CTERM"/>
    <property type="match status" value="1"/>
</dbReference>
<dbReference type="InterPro" id="IPR018114">
    <property type="entry name" value="TRYPSIN_HIS"/>
</dbReference>
<name>A0A926VJ69_9CYAN</name>
<accession>A0A926VJ69</accession>
<dbReference type="InterPro" id="IPR001314">
    <property type="entry name" value="Peptidase_S1A"/>
</dbReference>
<feature type="chain" id="PRO_5037968121" evidence="2">
    <location>
        <begin position="28"/>
        <end position="349"/>
    </location>
</feature>
<dbReference type="SUPFAM" id="SSF50494">
    <property type="entry name" value="Trypsin-like serine proteases"/>
    <property type="match status" value="1"/>
</dbReference>
<protein>
    <submittedName>
        <fullName evidence="4">PEP-CTERM sorting domain-containing protein</fullName>
    </submittedName>
</protein>
<dbReference type="InterPro" id="IPR001254">
    <property type="entry name" value="Trypsin_dom"/>
</dbReference>
<dbReference type="GO" id="GO:0006508">
    <property type="term" value="P:proteolysis"/>
    <property type="evidence" value="ECO:0007669"/>
    <property type="project" value="InterPro"/>
</dbReference>